<dbReference type="InParanoid" id="D0MQG0"/>
<dbReference type="HOGENOM" id="CLU_907517_0_0_1"/>
<name>D0MQG0_PHYIT</name>
<accession>D0MQG0</accession>
<dbReference type="OMA" id="FEPWHEY"/>
<protein>
    <submittedName>
        <fullName evidence="1">Uncharacterized protein</fullName>
    </submittedName>
</protein>
<dbReference type="GeneID" id="9477045"/>
<dbReference type="VEuPathDB" id="FungiDB:PITG_00297"/>
<dbReference type="eggNOG" id="ENOG502RFIA">
    <property type="taxonomic scope" value="Eukaryota"/>
</dbReference>
<dbReference type="Proteomes" id="UP000006643">
    <property type="component" value="Unassembled WGS sequence"/>
</dbReference>
<evidence type="ECO:0000313" key="1">
    <source>
        <dbReference type="EMBL" id="EEY57729.1"/>
    </source>
</evidence>
<keyword evidence="2" id="KW-1185">Reference proteome</keyword>
<dbReference type="EMBL" id="DS028118">
    <property type="protein sequence ID" value="EEY57729.1"/>
    <property type="molecule type" value="Genomic_DNA"/>
</dbReference>
<dbReference type="RefSeq" id="XP_002908915.1">
    <property type="nucleotide sequence ID" value="XM_002908869.1"/>
</dbReference>
<dbReference type="KEGG" id="pif:PITG_00297"/>
<gene>
    <name evidence="1" type="ORF">PITG_00297</name>
</gene>
<sequence length="307" mass="34469">MNYRAFGDRSPTEDAKPVNARASTLEYAKKAISSFMPRRTVPWDPIRNEERDAPEQIVLGSMDPRVCVLLNIAVHVEMTGKTSLSSYVFGNPLDGDRVVRRFIQEIFVGSTFHKLKPGNLGTHSLRKERVPIHVAGEGAQLQLVEVREDAVESGALEHTSGGISVDSTRKEFASIHSQLFGMQRQTANVLNEVLRRALKLNATTKSCWRWYDRPKDLYELWGEYQFGLSGLKPAKAFTAADRGANKFAYSRRKVFWDAVATFVRSGFTSDVAIDRIYAAYGRQLSVTRILAALRNDKHQGGHPSLRL</sequence>
<dbReference type="AlphaFoldDB" id="D0MQG0"/>
<evidence type="ECO:0000313" key="2">
    <source>
        <dbReference type="Proteomes" id="UP000006643"/>
    </source>
</evidence>
<dbReference type="OrthoDB" id="108842at2759"/>
<reference evidence="2" key="1">
    <citation type="journal article" date="2009" name="Nature">
        <title>Genome sequence and analysis of the Irish potato famine pathogen Phytophthora infestans.</title>
        <authorList>
            <consortium name="The Broad Institute Genome Sequencing Platform"/>
            <person name="Haas B.J."/>
            <person name="Kamoun S."/>
            <person name="Zody M.C."/>
            <person name="Jiang R.H."/>
            <person name="Handsaker R.E."/>
            <person name="Cano L.M."/>
            <person name="Grabherr M."/>
            <person name="Kodira C.D."/>
            <person name="Raffaele S."/>
            <person name="Torto-Alalibo T."/>
            <person name="Bozkurt T.O."/>
            <person name="Ah-Fong A.M."/>
            <person name="Alvarado L."/>
            <person name="Anderson V.L."/>
            <person name="Armstrong M.R."/>
            <person name="Avrova A."/>
            <person name="Baxter L."/>
            <person name="Beynon J."/>
            <person name="Boevink P.C."/>
            <person name="Bollmann S.R."/>
            <person name="Bos J.I."/>
            <person name="Bulone V."/>
            <person name="Cai G."/>
            <person name="Cakir C."/>
            <person name="Carrington J.C."/>
            <person name="Chawner M."/>
            <person name="Conti L."/>
            <person name="Costanzo S."/>
            <person name="Ewan R."/>
            <person name="Fahlgren N."/>
            <person name="Fischbach M.A."/>
            <person name="Fugelstad J."/>
            <person name="Gilroy E.M."/>
            <person name="Gnerre S."/>
            <person name="Green P.J."/>
            <person name="Grenville-Briggs L.J."/>
            <person name="Griffith J."/>
            <person name="Grunwald N.J."/>
            <person name="Horn K."/>
            <person name="Horner N.R."/>
            <person name="Hu C.H."/>
            <person name="Huitema E."/>
            <person name="Jeong D.H."/>
            <person name="Jones A.M."/>
            <person name="Jones J.D."/>
            <person name="Jones R.W."/>
            <person name="Karlsson E.K."/>
            <person name="Kunjeti S.G."/>
            <person name="Lamour K."/>
            <person name="Liu Z."/>
            <person name="Ma L."/>
            <person name="Maclean D."/>
            <person name="Chibucos M.C."/>
            <person name="McDonald H."/>
            <person name="McWalters J."/>
            <person name="Meijer H.J."/>
            <person name="Morgan W."/>
            <person name="Morris P.F."/>
            <person name="Munro C.A."/>
            <person name="O'Neill K."/>
            <person name="Ospina-Giraldo M."/>
            <person name="Pinzon A."/>
            <person name="Pritchard L."/>
            <person name="Ramsahoye B."/>
            <person name="Ren Q."/>
            <person name="Restrepo S."/>
            <person name="Roy S."/>
            <person name="Sadanandom A."/>
            <person name="Savidor A."/>
            <person name="Schornack S."/>
            <person name="Schwartz D.C."/>
            <person name="Schumann U.D."/>
            <person name="Schwessinger B."/>
            <person name="Seyer L."/>
            <person name="Sharpe T."/>
            <person name="Silvar C."/>
            <person name="Song J."/>
            <person name="Studholme D.J."/>
            <person name="Sykes S."/>
            <person name="Thines M."/>
            <person name="van de Vondervoort P.J."/>
            <person name="Phuntumart V."/>
            <person name="Wawra S."/>
            <person name="Weide R."/>
            <person name="Win J."/>
            <person name="Young C."/>
            <person name="Zhou S."/>
            <person name="Fry W."/>
            <person name="Meyers B.C."/>
            <person name="van West P."/>
            <person name="Ristaino J."/>
            <person name="Govers F."/>
            <person name="Birch P.R."/>
            <person name="Whisson S.C."/>
            <person name="Judelson H.S."/>
            <person name="Nusbaum C."/>
        </authorList>
    </citation>
    <scope>NUCLEOTIDE SEQUENCE [LARGE SCALE GENOMIC DNA]</scope>
    <source>
        <strain evidence="2">T30-4</strain>
    </source>
</reference>
<proteinExistence type="predicted"/>
<organism evidence="1 2">
    <name type="scientific">Phytophthora infestans (strain T30-4)</name>
    <name type="common">Potato late blight agent</name>
    <dbReference type="NCBI Taxonomy" id="403677"/>
    <lineage>
        <taxon>Eukaryota</taxon>
        <taxon>Sar</taxon>
        <taxon>Stramenopiles</taxon>
        <taxon>Oomycota</taxon>
        <taxon>Peronosporomycetes</taxon>
        <taxon>Peronosporales</taxon>
        <taxon>Peronosporaceae</taxon>
        <taxon>Phytophthora</taxon>
    </lineage>
</organism>